<dbReference type="EMBL" id="PDCR01000013">
    <property type="protein sequence ID" value="PEG54262.1"/>
    <property type="molecule type" value="Genomic_DNA"/>
</dbReference>
<evidence type="ECO:0000313" key="4">
    <source>
        <dbReference type="EMBL" id="PEG54262.1"/>
    </source>
</evidence>
<reference evidence="4 6" key="2">
    <citation type="submission" date="2017-10" db="EMBL/GenBank/DDBJ databases">
        <title>The new phylogeny of genus Mycobacterium.</title>
        <authorList>
            <person name="Tortoli E."/>
            <person name="Trovato A."/>
            <person name="Cirillo D.M."/>
        </authorList>
    </citation>
    <scope>NUCLEOTIDE SEQUENCE [LARGE SCALE GENOMIC DNA]</scope>
    <source>
        <strain evidence="4 6">IP141170001</strain>
    </source>
</reference>
<dbReference type="GO" id="GO:0016020">
    <property type="term" value="C:membrane"/>
    <property type="evidence" value="ECO:0007669"/>
    <property type="project" value="TreeGrafter"/>
</dbReference>
<feature type="transmembrane region" description="Helical" evidence="1">
    <location>
        <begin position="48"/>
        <end position="68"/>
    </location>
</feature>
<dbReference type="STRING" id="1801.BRW64_20510"/>
<dbReference type="GO" id="GO:0016747">
    <property type="term" value="F:acyltransferase activity, transferring groups other than amino-acyl groups"/>
    <property type="evidence" value="ECO:0007669"/>
    <property type="project" value="InterPro"/>
</dbReference>
<reference evidence="3 5" key="1">
    <citation type="submission" date="2016-09" db="EMBL/GenBank/DDBJ databases">
        <title>genome sequences of unsequenced Mycobacteria.</title>
        <authorList>
            <person name="Greninger A.L."/>
            <person name="Jerome K.R."/>
            <person name="Mcnair B."/>
            <person name="Wallis C."/>
            <person name="Fang F."/>
        </authorList>
    </citation>
    <scope>NUCLEOTIDE SEQUENCE [LARGE SCALE GENOMIC DNA]</scope>
    <source>
        <strain evidence="3 5">BM1</strain>
    </source>
</reference>
<gene>
    <name evidence="3" type="ORF">BV510_23115</name>
    <name evidence="4" type="ORF">CRI78_11690</name>
</gene>
<evidence type="ECO:0000313" key="3">
    <source>
        <dbReference type="EMBL" id="OPE48871.1"/>
    </source>
</evidence>
<dbReference type="PANTHER" id="PTHR23028:SF53">
    <property type="entry name" value="ACYL_TRANSF_3 DOMAIN-CONTAINING PROTEIN"/>
    <property type="match status" value="1"/>
</dbReference>
<feature type="transmembrane region" description="Helical" evidence="1">
    <location>
        <begin position="307"/>
        <end position="329"/>
    </location>
</feature>
<keyword evidence="1" id="KW-1133">Transmembrane helix</keyword>
<feature type="transmembrane region" description="Helical" evidence="1">
    <location>
        <begin position="162"/>
        <end position="180"/>
    </location>
</feature>
<feature type="transmembrane region" description="Helical" evidence="1">
    <location>
        <begin position="272"/>
        <end position="295"/>
    </location>
</feature>
<dbReference type="OrthoDB" id="3404679at2"/>
<dbReference type="PANTHER" id="PTHR23028">
    <property type="entry name" value="ACETYLTRANSFERASE"/>
    <property type="match status" value="1"/>
</dbReference>
<feature type="domain" description="Acyltransferase 3" evidence="2">
    <location>
        <begin position="23"/>
        <end position="357"/>
    </location>
</feature>
<proteinExistence type="predicted"/>
<keyword evidence="1" id="KW-0812">Transmembrane</keyword>
<dbReference type="Proteomes" id="UP000191039">
    <property type="component" value="Unassembled WGS sequence"/>
</dbReference>
<sequence>MAVAVGAVRGAQPAPSYGHRRADVQGLRAVAVLVVILDHVGMPGFSGGFVGVDVFFVISGYVITRMLLRESPRSRGAWFLDFYAKRARRIVPAATLVITLTVIATFELTNFLRGARVLPDATAASLFLANFHFIETGTDYARLGSDPSPLQHYWSLAVEEQFYLVWPLLVILAIAVAARVRRAALRPVLFGTLIAIVAASYAYSIVLTSGNGVEAFFSPLTRAWELAIGALLAVAQPWLATRISAVPAAVLGWSGIAAIVWSVLTLDHTSRFPGWVAAVPVLGAAAILTAGMCVQRTVPTTALSGRAAVYIGDISYSLYLVHWPVFAITAARIGQDFSLPMQWLLIGATFAGAAVMYHAFEDPIRRSRALAMRPWLSLAIVPVSIAIVFAVVAFERHRWSLPVPLVQQLF</sequence>
<accession>A0A1Q4H8S3</accession>
<feature type="transmembrane region" description="Helical" evidence="1">
    <location>
        <begin position="372"/>
        <end position="394"/>
    </location>
</feature>
<feature type="transmembrane region" description="Helical" evidence="1">
    <location>
        <begin position="248"/>
        <end position="266"/>
    </location>
</feature>
<keyword evidence="6" id="KW-1185">Reference proteome</keyword>
<keyword evidence="3" id="KW-0012">Acyltransferase</keyword>
<dbReference type="RefSeq" id="WP_073858295.1">
    <property type="nucleotide sequence ID" value="NZ_BAAATC010000001.1"/>
</dbReference>
<evidence type="ECO:0000259" key="2">
    <source>
        <dbReference type="Pfam" id="PF01757"/>
    </source>
</evidence>
<feature type="transmembrane region" description="Helical" evidence="1">
    <location>
        <begin position="341"/>
        <end position="360"/>
    </location>
</feature>
<dbReference type="Pfam" id="PF01757">
    <property type="entry name" value="Acyl_transf_3"/>
    <property type="match status" value="1"/>
</dbReference>
<feature type="transmembrane region" description="Helical" evidence="1">
    <location>
        <begin position="187"/>
        <end position="203"/>
    </location>
</feature>
<organism evidence="3 5">
    <name type="scientific">Mycolicibacterium diernhoferi</name>
    <dbReference type="NCBI Taxonomy" id="1801"/>
    <lineage>
        <taxon>Bacteria</taxon>
        <taxon>Bacillati</taxon>
        <taxon>Actinomycetota</taxon>
        <taxon>Actinomycetes</taxon>
        <taxon>Mycobacteriales</taxon>
        <taxon>Mycobacteriaceae</taxon>
        <taxon>Mycolicibacterium</taxon>
    </lineage>
</organism>
<dbReference type="InterPro" id="IPR002656">
    <property type="entry name" value="Acyl_transf_3_dom"/>
</dbReference>
<name>A0A1Q4H8S3_9MYCO</name>
<feature type="transmembrane region" description="Helical" evidence="1">
    <location>
        <begin position="89"/>
        <end position="106"/>
    </location>
</feature>
<dbReference type="InterPro" id="IPR050879">
    <property type="entry name" value="Acyltransferase_3"/>
</dbReference>
<protein>
    <submittedName>
        <fullName evidence="3">Acyltransferase</fullName>
    </submittedName>
</protein>
<evidence type="ECO:0000313" key="6">
    <source>
        <dbReference type="Proteomes" id="UP000220340"/>
    </source>
</evidence>
<dbReference type="Proteomes" id="UP000220340">
    <property type="component" value="Unassembled WGS sequence"/>
</dbReference>
<evidence type="ECO:0000256" key="1">
    <source>
        <dbReference type="SAM" id="Phobius"/>
    </source>
</evidence>
<evidence type="ECO:0000313" key="5">
    <source>
        <dbReference type="Proteomes" id="UP000191039"/>
    </source>
</evidence>
<keyword evidence="3" id="KW-0808">Transferase</keyword>
<keyword evidence="1" id="KW-0472">Membrane</keyword>
<comment type="caution">
    <text evidence="3">The sequence shown here is derived from an EMBL/GenBank/DDBJ whole genome shotgun (WGS) entry which is preliminary data.</text>
</comment>
<dbReference type="EMBL" id="MIJD01000312">
    <property type="protein sequence ID" value="OPE48871.1"/>
    <property type="molecule type" value="Genomic_DNA"/>
</dbReference>
<dbReference type="AlphaFoldDB" id="A0A1Q4H8S3"/>
<dbReference type="GO" id="GO:0009103">
    <property type="term" value="P:lipopolysaccharide biosynthetic process"/>
    <property type="evidence" value="ECO:0007669"/>
    <property type="project" value="TreeGrafter"/>
</dbReference>